<accession>K2HAL2</accession>
<evidence type="ECO:0000256" key="2">
    <source>
        <dbReference type="SAM" id="Phobius"/>
    </source>
</evidence>
<dbReference type="AlphaFoldDB" id="K2HAL2"/>
<organism evidence="3 4">
    <name type="scientific">Oceaniovalibus guishaninsula JLT2003</name>
    <dbReference type="NCBI Taxonomy" id="1231392"/>
    <lineage>
        <taxon>Bacteria</taxon>
        <taxon>Pseudomonadati</taxon>
        <taxon>Pseudomonadota</taxon>
        <taxon>Alphaproteobacteria</taxon>
        <taxon>Rhodobacterales</taxon>
        <taxon>Roseobacteraceae</taxon>
        <taxon>Oceaniovalibus</taxon>
    </lineage>
</organism>
<keyword evidence="2" id="KW-0812">Transmembrane</keyword>
<feature type="region of interest" description="Disordered" evidence="1">
    <location>
        <begin position="1"/>
        <end position="21"/>
    </location>
</feature>
<keyword evidence="2" id="KW-1133">Transmembrane helix</keyword>
<protein>
    <submittedName>
        <fullName evidence="3">Uncharacterized protein</fullName>
    </submittedName>
</protein>
<sequence length="67" mass="7149">MANNPKDFRDPKVSTTTDSGNSTGKWIGIAVGVIVVLLLLAWLFGLFDNDVDEAAVPVTDDTVVITD</sequence>
<comment type="caution">
    <text evidence="3">The sequence shown here is derived from an EMBL/GenBank/DDBJ whole genome shotgun (WGS) entry which is preliminary data.</text>
</comment>
<keyword evidence="4" id="KW-1185">Reference proteome</keyword>
<feature type="compositionally biased region" description="Basic and acidic residues" evidence="1">
    <location>
        <begin position="1"/>
        <end position="12"/>
    </location>
</feature>
<evidence type="ECO:0000313" key="3">
    <source>
        <dbReference type="EMBL" id="EKE44563.1"/>
    </source>
</evidence>
<keyword evidence="2" id="KW-0472">Membrane</keyword>
<feature type="transmembrane region" description="Helical" evidence="2">
    <location>
        <begin position="26"/>
        <end position="47"/>
    </location>
</feature>
<reference evidence="3 4" key="1">
    <citation type="journal article" date="2012" name="J. Bacteriol.">
        <title>Draft Genome Sequence of Oceaniovalibus guishaninsula JLT2003T.</title>
        <authorList>
            <person name="Tang K."/>
            <person name="Liu K."/>
            <person name="Jiao N."/>
        </authorList>
    </citation>
    <scope>NUCLEOTIDE SEQUENCE [LARGE SCALE GENOMIC DNA]</scope>
    <source>
        <strain evidence="3 4">JLT2003</strain>
    </source>
</reference>
<gene>
    <name evidence="3" type="ORF">OCGS_1401</name>
</gene>
<proteinExistence type="predicted"/>
<dbReference type="EMBL" id="AMGO01000021">
    <property type="protein sequence ID" value="EKE44563.1"/>
    <property type="molecule type" value="Genomic_DNA"/>
</dbReference>
<evidence type="ECO:0000313" key="4">
    <source>
        <dbReference type="Proteomes" id="UP000006765"/>
    </source>
</evidence>
<name>K2HAL2_9RHOB</name>
<dbReference type="Proteomes" id="UP000006765">
    <property type="component" value="Unassembled WGS sequence"/>
</dbReference>
<dbReference type="RefSeq" id="WP_007426553.1">
    <property type="nucleotide sequence ID" value="NZ_AMGO01000021.1"/>
</dbReference>
<evidence type="ECO:0000256" key="1">
    <source>
        <dbReference type="SAM" id="MobiDB-lite"/>
    </source>
</evidence>